<comment type="caution">
    <text evidence="1">The sequence shown here is derived from an EMBL/GenBank/DDBJ whole genome shotgun (WGS) entry which is preliminary data.</text>
</comment>
<protein>
    <submittedName>
        <fullName evidence="1">Uncharacterized protein</fullName>
    </submittedName>
</protein>
<dbReference type="EMBL" id="LAZR01001566">
    <property type="protein sequence ID" value="KKN42652.1"/>
    <property type="molecule type" value="Genomic_DNA"/>
</dbReference>
<accession>A0A0F9R0F8</accession>
<sequence length="81" mass="8828">MKQILEPTQAPRGVDIIALEGRKRSISAARLDSYYVPRFNNSVAGYRQIPGQPAQRVLGPTSAVQEGLFDLVQSVEGADND</sequence>
<name>A0A0F9R0F8_9ZZZZ</name>
<proteinExistence type="predicted"/>
<evidence type="ECO:0000313" key="1">
    <source>
        <dbReference type="EMBL" id="KKN42652.1"/>
    </source>
</evidence>
<dbReference type="AlphaFoldDB" id="A0A0F9R0F8"/>
<organism evidence="1">
    <name type="scientific">marine sediment metagenome</name>
    <dbReference type="NCBI Taxonomy" id="412755"/>
    <lineage>
        <taxon>unclassified sequences</taxon>
        <taxon>metagenomes</taxon>
        <taxon>ecological metagenomes</taxon>
    </lineage>
</organism>
<gene>
    <name evidence="1" type="ORF">LCGC14_0711040</name>
</gene>
<reference evidence="1" key="1">
    <citation type="journal article" date="2015" name="Nature">
        <title>Complex archaea that bridge the gap between prokaryotes and eukaryotes.</title>
        <authorList>
            <person name="Spang A."/>
            <person name="Saw J.H."/>
            <person name="Jorgensen S.L."/>
            <person name="Zaremba-Niedzwiedzka K."/>
            <person name="Martijn J."/>
            <person name="Lind A.E."/>
            <person name="van Eijk R."/>
            <person name="Schleper C."/>
            <person name="Guy L."/>
            <person name="Ettema T.J."/>
        </authorList>
    </citation>
    <scope>NUCLEOTIDE SEQUENCE</scope>
</reference>